<dbReference type="AlphaFoldDB" id="A0A8H5J932"/>
<dbReference type="EMBL" id="JAAOAO010000276">
    <property type="protein sequence ID" value="KAF5551098.1"/>
    <property type="molecule type" value="Genomic_DNA"/>
</dbReference>
<evidence type="ECO:0000313" key="1">
    <source>
        <dbReference type="EMBL" id="KAF5551098.1"/>
    </source>
</evidence>
<organism evidence="1 2">
    <name type="scientific">Fusarium napiforme</name>
    <dbReference type="NCBI Taxonomy" id="42672"/>
    <lineage>
        <taxon>Eukaryota</taxon>
        <taxon>Fungi</taxon>
        <taxon>Dikarya</taxon>
        <taxon>Ascomycota</taxon>
        <taxon>Pezizomycotina</taxon>
        <taxon>Sordariomycetes</taxon>
        <taxon>Hypocreomycetidae</taxon>
        <taxon>Hypocreales</taxon>
        <taxon>Nectriaceae</taxon>
        <taxon>Fusarium</taxon>
        <taxon>Fusarium fujikuroi species complex</taxon>
    </lineage>
</organism>
<accession>A0A8H5J932</accession>
<sequence>MGGKVHPRRRLPSITVDVKDLQARYKHYLPVANGCYMPSITITVPKHQGISMSDEQLEMVKMLHRSDLALSDALPTLKAKRSGDQTRAYQINSLLNLADGVCLKLAHLARQEATQGKLRYTEVTRALAFALEQLVYDLHDWVTTDKLDLRQRKKIRKRRNKARKRATLGQLRERNSEAAVRFSTNPGDIANIYRSWTRQLRSYEKQTRTEN</sequence>
<dbReference type="Proteomes" id="UP000574317">
    <property type="component" value="Unassembled WGS sequence"/>
</dbReference>
<proteinExistence type="predicted"/>
<keyword evidence="2" id="KW-1185">Reference proteome</keyword>
<protein>
    <submittedName>
        <fullName evidence="1">Uncharacterized protein</fullName>
    </submittedName>
</protein>
<name>A0A8H5J932_9HYPO</name>
<comment type="caution">
    <text evidence="1">The sequence shown here is derived from an EMBL/GenBank/DDBJ whole genome shotgun (WGS) entry which is preliminary data.</text>
</comment>
<gene>
    <name evidence="1" type="ORF">FNAPI_7497</name>
</gene>
<evidence type="ECO:0000313" key="2">
    <source>
        <dbReference type="Proteomes" id="UP000574317"/>
    </source>
</evidence>
<reference evidence="1 2" key="1">
    <citation type="submission" date="2020-05" db="EMBL/GenBank/DDBJ databases">
        <title>Identification and distribution of gene clusters putatively required for synthesis of sphingolipid metabolism inhibitors in phylogenetically diverse species of the filamentous fungus Fusarium.</title>
        <authorList>
            <person name="Kim H.-S."/>
            <person name="Busman M."/>
            <person name="Brown D.W."/>
            <person name="Divon H."/>
            <person name="Uhlig S."/>
            <person name="Proctor R.H."/>
        </authorList>
    </citation>
    <scope>NUCLEOTIDE SEQUENCE [LARGE SCALE GENOMIC DNA]</scope>
    <source>
        <strain evidence="1 2">NRRL 25196</strain>
    </source>
</reference>